<reference evidence="2 3" key="1">
    <citation type="journal article" date="2022" name="Allergy">
        <title>Genome assembly and annotation of Periplaneta americana reveal a comprehensive cockroach allergen profile.</title>
        <authorList>
            <person name="Wang L."/>
            <person name="Xiong Q."/>
            <person name="Saelim N."/>
            <person name="Wang L."/>
            <person name="Nong W."/>
            <person name="Wan A.T."/>
            <person name="Shi M."/>
            <person name="Liu X."/>
            <person name="Cao Q."/>
            <person name="Hui J.H.L."/>
            <person name="Sookrung N."/>
            <person name="Leung T.F."/>
            <person name="Tungtrongchitr A."/>
            <person name="Tsui S.K.W."/>
        </authorList>
    </citation>
    <scope>NUCLEOTIDE SEQUENCE [LARGE SCALE GENOMIC DNA]</scope>
    <source>
        <strain evidence="2">PWHHKU_190912</strain>
    </source>
</reference>
<dbReference type="EMBL" id="JAJSOF020000019">
    <property type="protein sequence ID" value="KAJ4439150.1"/>
    <property type="molecule type" value="Genomic_DNA"/>
</dbReference>
<organism evidence="2 3">
    <name type="scientific">Periplaneta americana</name>
    <name type="common">American cockroach</name>
    <name type="synonym">Blatta americana</name>
    <dbReference type="NCBI Taxonomy" id="6978"/>
    <lineage>
        <taxon>Eukaryota</taxon>
        <taxon>Metazoa</taxon>
        <taxon>Ecdysozoa</taxon>
        <taxon>Arthropoda</taxon>
        <taxon>Hexapoda</taxon>
        <taxon>Insecta</taxon>
        <taxon>Pterygota</taxon>
        <taxon>Neoptera</taxon>
        <taxon>Polyneoptera</taxon>
        <taxon>Dictyoptera</taxon>
        <taxon>Blattodea</taxon>
        <taxon>Blattoidea</taxon>
        <taxon>Blattidae</taxon>
        <taxon>Blattinae</taxon>
        <taxon>Periplaneta</taxon>
    </lineage>
</organism>
<keyword evidence="1" id="KW-0732">Signal</keyword>
<evidence type="ECO:0000313" key="3">
    <source>
        <dbReference type="Proteomes" id="UP001148838"/>
    </source>
</evidence>
<name>A0ABQ8SY63_PERAM</name>
<gene>
    <name evidence="2" type="ORF">ANN_15107</name>
</gene>
<feature type="signal peptide" evidence="1">
    <location>
        <begin position="1"/>
        <end position="24"/>
    </location>
</feature>
<proteinExistence type="predicted"/>
<accession>A0ABQ8SY63</accession>
<dbReference type="Proteomes" id="UP001148838">
    <property type="component" value="Unassembled WGS sequence"/>
</dbReference>
<feature type="chain" id="PRO_5045790039" description="Secreted protein" evidence="1">
    <location>
        <begin position="25"/>
        <end position="109"/>
    </location>
</feature>
<evidence type="ECO:0000313" key="2">
    <source>
        <dbReference type="EMBL" id="KAJ4439150.1"/>
    </source>
</evidence>
<evidence type="ECO:0008006" key="4">
    <source>
        <dbReference type="Google" id="ProtNLM"/>
    </source>
</evidence>
<protein>
    <recommendedName>
        <fullName evidence="4">Secreted protein</fullName>
    </recommendedName>
</protein>
<evidence type="ECO:0000256" key="1">
    <source>
        <dbReference type="SAM" id="SignalP"/>
    </source>
</evidence>
<keyword evidence="3" id="KW-1185">Reference proteome</keyword>
<sequence length="109" mass="12397">MSYFNYVITLYLFLTSAAERTGTAIDVVHTIDMQCEALVPEINCLFTTFSPDKAKVCGLELVNHGYWILKLNRETCGRIFNYNAASSLSRSCTVRFFDSRLDDKSFSTE</sequence>
<comment type="caution">
    <text evidence="2">The sequence shown here is derived from an EMBL/GenBank/DDBJ whole genome shotgun (WGS) entry which is preliminary data.</text>
</comment>